<dbReference type="RefSeq" id="WP_241713830.1">
    <property type="nucleotide sequence ID" value="NZ_JALBUF010000004.1"/>
</dbReference>
<name>A0A9X2AEL9_9BACL</name>
<keyword evidence="2" id="KW-1185">Reference proteome</keyword>
<reference evidence="1" key="1">
    <citation type="submission" date="2022-03" db="EMBL/GenBank/DDBJ databases">
        <title>Draft Genome Sequence of Firmicute Strain S0AB, a Heterotrophic Iron/Sulfur-Oxidizing Extreme Acidophile.</title>
        <authorList>
            <person name="Vergara E."/>
            <person name="Pakostova E."/>
            <person name="Johnson D.B."/>
            <person name="Holmes D.S."/>
        </authorList>
    </citation>
    <scope>NUCLEOTIDE SEQUENCE</scope>
    <source>
        <strain evidence="1">S0AB</strain>
    </source>
</reference>
<dbReference type="AlphaFoldDB" id="A0A9X2AEL9"/>
<protein>
    <submittedName>
        <fullName evidence="1">Uncharacterized protein</fullName>
    </submittedName>
</protein>
<comment type="caution">
    <text evidence="1">The sequence shown here is derived from an EMBL/GenBank/DDBJ whole genome shotgun (WGS) entry which is preliminary data.</text>
</comment>
<dbReference type="SUPFAM" id="SSF101116">
    <property type="entry name" value="Flagellar export chaperone FliS"/>
    <property type="match status" value="1"/>
</dbReference>
<dbReference type="GO" id="GO:0044780">
    <property type="term" value="P:bacterial-type flagellum assembly"/>
    <property type="evidence" value="ECO:0007669"/>
    <property type="project" value="InterPro"/>
</dbReference>
<accession>A0A9X2AEL9</accession>
<sequence>MNASDVYRQQSILTAPLPIKLAKLHERGAMLTRQIQKLAEENDITTAREYIVQIEDILTFLRTSLNPDLEVSSYADATYIFYYNMAVSWFIDPSKVNEGYDSMLEFWESWAKTWIQVRYQS</sequence>
<evidence type="ECO:0000313" key="1">
    <source>
        <dbReference type="EMBL" id="MCI0183477.1"/>
    </source>
</evidence>
<gene>
    <name evidence="1" type="ORF">MM817_01754</name>
</gene>
<dbReference type="Pfam" id="PF02561">
    <property type="entry name" value="FliS"/>
    <property type="match status" value="1"/>
</dbReference>
<dbReference type="InterPro" id="IPR003713">
    <property type="entry name" value="FliS"/>
</dbReference>
<dbReference type="Proteomes" id="UP001139263">
    <property type="component" value="Unassembled WGS sequence"/>
</dbReference>
<dbReference type="EMBL" id="JALBUF010000004">
    <property type="protein sequence ID" value="MCI0183477.1"/>
    <property type="molecule type" value="Genomic_DNA"/>
</dbReference>
<evidence type="ECO:0000313" key="2">
    <source>
        <dbReference type="Proteomes" id="UP001139263"/>
    </source>
</evidence>
<proteinExistence type="predicted"/>
<organism evidence="1 2">
    <name type="scientific">Sulfoacidibacillus ferrooxidans</name>
    <dbReference type="NCBI Taxonomy" id="2005001"/>
    <lineage>
        <taxon>Bacteria</taxon>
        <taxon>Bacillati</taxon>
        <taxon>Bacillota</taxon>
        <taxon>Bacilli</taxon>
        <taxon>Bacillales</taxon>
        <taxon>Alicyclobacillaceae</taxon>
        <taxon>Sulfoacidibacillus</taxon>
    </lineage>
</organism>
<dbReference type="InterPro" id="IPR036584">
    <property type="entry name" value="FliS_sf"/>
</dbReference>
<dbReference type="Gene3D" id="1.20.120.340">
    <property type="entry name" value="Flagellar protein FliS"/>
    <property type="match status" value="1"/>
</dbReference>